<evidence type="ECO:0008006" key="3">
    <source>
        <dbReference type="Google" id="ProtNLM"/>
    </source>
</evidence>
<sequence length="394" mass="44531">MKIVVADFYRAGKEHYIFNASLVKICTQLADVTAVRFIADSHQTNAYSISHGEEDANGVTLKALTVPAKVGGKHWIKKIGFEIIQSFRLLCASSTEETVIFSSLSPVTSVFVKFFGFLWKGKNVLITLHGDVDFIQQNKTGMRNLLGKCFKASFRIKRKNVKYLALSFPISNNLIKEHYLNSNELFWINHPYFFKKHSLHKEPGKPVRIGHIGVASQEKHTHYIFDVAQRLATYISNGALHFSLVGMAVNISDFSNGYVEGGNTAGEMLSKEQFDKKIEELDYAVFFYSDEHYKFCSSGAILDAINHEIPVIALKTEGFSYIFSKAAGRMGFLCNDLNEMTALIEDITNGKVSKDEYDDMRNTIADYKHQFSIEYVKDQLVGQKGFIDFIKGNR</sequence>
<accession>A0A3E1NFA7</accession>
<dbReference type="RefSeq" id="WP_116848869.1">
    <property type="nucleotide sequence ID" value="NZ_QTJU01000008.1"/>
</dbReference>
<dbReference type="OrthoDB" id="1122630at2"/>
<evidence type="ECO:0000313" key="2">
    <source>
        <dbReference type="Proteomes" id="UP000261284"/>
    </source>
</evidence>
<dbReference type="AlphaFoldDB" id="A0A3E1NFA7"/>
<dbReference type="EMBL" id="QTJU01000008">
    <property type="protein sequence ID" value="RFM26665.1"/>
    <property type="molecule type" value="Genomic_DNA"/>
</dbReference>
<name>A0A3E1NFA7_9BACT</name>
<dbReference type="SUPFAM" id="SSF53756">
    <property type="entry name" value="UDP-Glycosyltransferase/glycogen phosphorylase"/>
    <property type="match status" value="1"/>
</dbReference>
<proteinExistence type="predicted"/>
<reference evidence="1 2" key="1">
    <citation type="submission" date="2018-08" db="EMBL/GenBank/DDBJ databases">
        <title>Chitinophagaceae sp. K23C18032701, a novel bacterium isolated from forest soil.</title>
        <authorList>
            <person name="Wang C."/>
        </authorList>
    </citation>
    <scope>NUCLEOTIDE SEQUENCE [LARGE SCALE GENOMIC DNA]</scope>
    <source>
        <strain evidence="1 2">K23C18032701</strain>
    </source>
</reference>
<dbReference type="Proteomes" id="UP000261284">
    <property type="component" value="Unassembled WGS sequence"/>
</dbReference>
<evidence type="ECO:0000313" key="1">
    <source>
        <dbReference type="EMBL" id="RFM26665.1"/>
    </source>
</evidence>
<keyword evidence="2" id="KW-1185">Reference proteome</keyword>
<comment type="caution">
    <text evidence="1">The sequence shown here is derived from an EMBL/GenBank/DDBJ whole genome shotgun (WGS) entry which is preliminary data.</text>
</comment>
<protein>
    <recommendedName>
        <fullName evidence="3">Glycosyltransferase</fullName>
    </recommendedName>
</protein>
<gene>
    <name evidence="1" type="ORF">DXN05_19035</name>
</gene>
<organism evidence="1 2">
    <name type="scientific">Deminuibacter soli</name>
    <dbReference type="NCBI Taxonomy" id="2291815"/>
    <lineage>
        <taxon>Bacteria</taxon>
        <taxon>Pseudomonadati</taxon>
        <taxon>Bacteroidota</taxon>
        <taxon>Chitinophagia</taxon>
        <taxon>Chitinophagales</taxon>
        <taxon>Chitinophagaceae</taxon>
        <taxon>Deminuibacter</taxon>
    </lineage>
</organism>
<dbReference type="Gene3D" id="3.40.50.2000">
    <property type="entry name" value="Glycogen Phosphorylase B"/>
    <property type="match status" value="1"/>
</dbReference>